<organism evidence="2 3">
    <name type="scientific">Brachybacterium hainanense</name>
    <dbReference type="NCBI Taxonomy" id="1541174"/>
    <lineage>
        <taxon>Bacteria</taxon>
        <taxon>Bacillati</taxon>
        <taxon>Actinomycetota</taxon>
        <taxon>Actinomycetes</taxon>
        <taxon>Micrococcales</taxon>
        <taxon>Dermabacteraceae</taxon>
        <taxon>Brachybacterium</taxon>
    </lineage>
</organism>
<reference evidence="2 3" key="1">
    <citation type="submission" date="2024-09" db="EMBL/GenBank/DDBJ databases">
        <authorList>
            <person name="Sun Q."/>
            <person name="Mori K."/>
        </authorList>
    </citation>
    <scope>NUCLEOTIDE SEQUENCE [LARGE SCALE GENOMIC DNA]</scope>
    <source>
        <strain evidence="2 3">CICC 10874</strain>
    </source>
</reference>
<evidence type="ECO:0000256" key="1">
    <source>
        <dbReference type="SAM" id="Phobius"/>
    </source>
</evidence>
<feature type="transmembrane region" description="Helical" evidence="1">
    <location>
        <begin position="18"/>
        <end position="42"/>
    </location>
</feature>
<keyword evidence="1" id="KW-0472">Membrane</keyword>
<feature type="transmembrane region" description="Helical" evidence="1">
    <location>
        <begin position="48"/>
        <end position="68"/>
    </location>
</feature>
<proteinExistence type="predicted"/>
<gene>
    <name evidence="2" type="ORF">ACFFF6_07675</name>
</gene>
<comment type="caution">
    <text evidence="2">The sequence shown here is derived from an EMBL/GenBank/DDBJ whole genome shotgun (WGS) entry which is preliminary data.</text>
</comment>
<dbReference type="EMBL" id="JBHLSV010000007">
    <property type="protein sequence ID" value="MFC0673831.1"/>
    <property type="molecule type" value="Genomic_DNA"/>
</dbReference>
<evidence type="ECO:0000313" key="2">
    <source>
        <dbReference type="EMBL" id="MFC0673831.1"/>
    </source>
</evidence>
<keyword evidence="1" id="KW-1133">Transmembrane helix</keyword>
<protein>
    <submittedName>
        <fullName evidence="2">Uncharacterized protein</fullName>
    </submittedName>
</protein>
<dbReference type="Proteomes" id="UP001589793">
    <property type="component" value="Unassembled WGS sequence"/>
</dbReference>
<keyword evidence="1" id="KW-0812">Transmembrane</keyword>
<evidence type="ECO:0000313" key="3">
    <source>
        <dbReference type="Proteomes" id="UP001589793"/>
    </source>
</evidence>
<dbReference type="RefSeq" id="WP_376979715.1">
    <property type="nucleotide sequence ID" value="NZ_JBHLSV010000007.1"/>
</dbReference>
<accession>A0ABV6RAK8</accession>
<sequence length="93" mass="9311">MSSSAVGARLLAGAPARLVLAVAAGLLVCVGIVVVGVFWLPWLPSADAPGALVGMLALVVVVGAAIFLRWRLPVLAPAGAAAGRALASWAWRS</sequence>
<name>A0ABV6RAK8_9MICO</name>
<keyword evidence="3" id="KW-1185">Reference proteome</keyword>